<keyword evidence="1" id="KW-0812">Transmembrane</keyword>
<keyword evidence="1" id="KW-1133">Transmembrane helix</keyword>
<accession>A0A3B0ZGP9</accession>
<name>A0A3B0ZGP9_9ZZZZ</name>
<feature type="domain" description="HPP transmembrane region" evidence="2">
    <location>
        <begin position="18"/>
        <end position="116"/>
    </location>
</feature>
<evidence type="ECO:0000313" key="3">
    <source>
        <dbReference type="EMBL" id="VAW85469.1"/>
    </source>
</evidence>
<proteinExistence type="predicted"/>
<protein>
    <recommendedName>
        <fullName evidence="2">HPP transmembrane region domain-containing protein</fullName>
    </recommendedName>
</protein>
<feature type="transmembrane region" description="Helical" evidence="1">
    <location>
        <begin position="84"/>
        <end position="114"/>
    </location>
</feature>
<feature type="transmembrane region" description="Helical" evidence="1">
    <location>
        <begin position="21"/>
        <end position="41"/>
    </location>
</feature>
<feature type="non-terminal residue" evidence="3">
    <location>
        <position position="116"/>
    </location>
</feature>
<reference evidence="3" key="1">
    <citation type="submission" date="2018-06" db="EMBL/GenBank/DDBJ databases">
        <authorList>
            <person name="Zhirakovskaya E."/>
        </authorList>
    </citation>
    <scope>NUCLEOTIDE SEQUENCE</scope>
</reference>
<gene>
    <name evidence="3" type="ORF">MNBD_GAMMA18-1867</name>
</gene>
<dbReference type="PANTHER" id="PTHR33741:SF5">
    <property type="entry name" value="TRANSMEMBRANE PROTEIN DDB_G0269096-RELATED"/>
    <property type="match status" value="1"/>
</dbReference>
<dbReference type="InterPro" id="IPR007065">
    <property type="entry name" value="HPP"/>
</dbReference>
<sequence length="116" mass="12251">MSKLFKIFEQLAGERRGKVRHADIAIATFASLTALLVVGWISRTVAGDQAGLYLMASMGASAVLIFAVPGTQMARPWSFCCGHLLSAFVGVSCNLLISDLVLASALAVSISIFLMS</sequence>
<keyword evidence="1" id="KW-0472">Membrane</keyword>
<dbReference type="InterPro" id="IPR058581">
    <property type="entry name" value="TM_HPP"/>
</dbReference>
<dbReference type="Pfam" id="PF04982">
    <property type="entry name" value="TM_HPP"/>
    <property type="match status" value="1"/>
</dbReference>
<dbReference type="AlphaFoldDB" id="A0A3B0ZGP9"/>
<feature type="transmembrane region" description="Helical" evidence="1">
    <location>
        <begin position="53"/>
        <end position="72"/>
    </location>
</feature>
<organism evidence="3">
    <name type="scientific">hydrothermal vent metagenome</name>
    <dbReference type="NCBI Taxonomy" id="652676"/>
    <lineage>
        <taxon>unclassified sequences</taxon>
        <taxon>metagenomes</taxon>
        <taxon>ecological metagenomes</taxon>
    </lineage>
</organism>
<evidence type="ECO:0000259" key="2">
    <source>
        <dbReference type="Pfam" id="PF04982"/>
    </source>
</evidence>
<dbReference type="EMBL" id="UOFP01000095">
    <property type="protein sequence ID" value="VAW85469.1"/>
    <property type="molecule type" value="Genomic_DNA"/>
</dbReference>
<dbReference type="PANTHER" id="PTHR33741">
    <property type="entry name" value="TRANSMEMBRANE PROTEIN DDB_G0269096-RELATED"/>
    <property type="match status" value="1"/>
</dbReference>
<evidence type="ECO:0000256" key="1">
    <source>
        <dbReference type="SAM" id="Phobius"/>
    </source>
</evidence>